<dbReference type="SUPFAM" id="SSF51197">
    <property type="entry name" value="Clavaminate synthase-like"/>
    <property type="match status" value="1"/>
</dbReference>
<evidence type="ECO:0000313" key="5">
    <source>
        <dbReference type="EMBL" id="SVD47986.1"/>
    </source>
</evidence>
<dbReference type="PANTHER" id="PTHR10209">
    <property type="entry name" value="OXIDOREDUCTASE, 2OG-FE II OXYGENASE FAMILY PROTEIN"/>
    <property type="match status" value="1"/>
</dbReference>
<gene>
    <name evidence="5" type="ORF">METZ01_LOCUS400840</name>
</gene>
<dbReference type="InterPro" id="IPR026992">
    <property type="entry name" value="DIOX_N"/>
</dbReference>
<evidence type="ECO:0000256" key="2">
    <source>
        <dbReference type="ARBA" id="ARBA00023002"/>
    </source>
</evidence>
<organism evidence="5">
    <name type="scientific">marine metagenome</name>
    <dbReference type="NCBI Taxonomy" id="408172"/>
    <lineage>
        <taxon>unclassified sequences</taxon>
        <taxon>metagenomes</taxon>
        <taxon>ecological metagenomes</taxon>
    </lineage>
</organism>
<accession>A0A382VN53</accession>
<dbReference type="Pfam" id="PF14226">
    <property type="entry name" value="DIOX_N"/>
    <property type="match status" value="1"/>
</dbReference>
<evidence type="ECO:0000256" key="1">
    <source>
        <dbReference type="ARBA" id="ARBA00022723"/>
    </source>
</evidence>
<feature type="domain" description="Non-haem dioxygenase N-terminal" evidence="4">
    <location>
        <begin position="9"/>
        <end position="121"/>
    </location>
</feature>
<name>A0A382VN53_9ZZZZ</name>
<dbReference type="GO" id="GO:0016491">
    <property type="term" value="F:oxidoreductase activity"/>
    <property type="evidence" value="ECO:0007669"/>
    <property type="project" value="UniProtKB-KW"/>
</dbReference>
<dbReference type="PANTHER" id="PTHR10209:SF881">
    <property type="entry name" value="FI07970P-RELATED"/>
    <property type="match status" value="1"/>
</dbReference>
<dbReference type="EMBL" id="UINC01153327">
    <property type="protein sequence ID" value="SVD47986.1"/>
    <property type="molecule type" value="Genomic_DNA"/>
</dbReference>
<sequence>MTISTTNSIPVIDLAPLSGDSSGDISELAHQIYDAYSRVGFAYISNHGISADLVEDVFAASQRFHALSIEDKLRIEINQHHRGYIPINTSTDRTSVIKTAARPNQSESFMMMHELAPDDPDVMAGAP</sequence>
<keyword evidence="1" id="KW-0479">Metal-binding</keyword>
<dbReference type="InterPro" id="IPR027443">
    <property type="entry name" value="IPNS-like_sf"/>
</dbReference>
<dbReference type="GO" id="GO:0046872">
    <property type="term" value="F:metal ion binding"/>
    <property type="evidence" value="ECO:0007669"/>
    <property type="project" value="UniProtKB-KW"/>
</dbReference>
<proteinExistence type="predicted"/>
<feature type="non-terminal residue" evidence="5">
    <location>
        <position position="127"/>
    </location>
</feature>
<evidence type="ECO:0000259" key="4">
    <source>
        <dbReference type="Pfam" id="PF14226"/>
    </source>
</evidence>
<dbReference type="Gene3D" id="2.60.120.330">
    <property type="entry name" value="B-lactam Antibiotic, Isopenicillin N Synthase, Chain"/>
    <property type="match status" value="1"/>
</dbReference>
<keyword evidence="3" id="KW-0408">Iron</keyword>
<keyword evidence="2" id="KW-0560">Oxidoreductase</keyword>
<evidence type="ECO:0000256" key="3">
    <source>
        <dbReference type="ARBA" id="ARBA00023004"/>
    </source>
</evidence>
<reference evidence="5" key="1">
    <citation type="submission" date="2018-05" db="EMBL/GenBank/DDBJ databases">
        <authorList>
            <person name="Lanie J.A."/>
            <person name="Ng W.-L."/>
            <person name="Kazmierczak K.M."/>
            <person name="Andrzejewski T.M."/>
            <person name="Davidsen T.M."/>
            <person name="Wayne K.J."/>
            <person name="Tettelin H."/>
            <person name="Glass J.I."/>
            <person name="Rusch D."/>
            <person name="Podicherti R."/>
            <person name="Tsui H.-C.T."/>
            <person name="Winkler M.E."/>
        </authorList>
    </citation>
    <scope>NUCLEOTIDE SEQUENCE</scope>
</reference>
<dbReference type="AlphaFoldDB" id="A0A382VN53"/>
<protein>
    <recommendedName>
        <fullName evidence="4">Non-haem dioxygenase N-terminal domain-containing protein</fullName>
    </recommendedName>
</protein>